<dbReference type="Proteomes" id="UP000515514">
    <property type="component" value="Chromosome"/>
</dbReference>
<gene>
    <name evidence="2" type="ORF">ALE3EI_0192</name>
</gene>
<evidence type="ECO:0000256" key="1">
    <source>
        <dbReference type="SAM" id="Phobius"/>
    </source>
</evidence>
<proteinExistence type="predicted"/>
<name>A0A7G8PR16_9FLAO</name>
<keyword evidence="1" id="KW-0472">Membrane</keyword>
<dbReference type="AlphaFoldDB" id="A0A7G8PR16"/>
<dbReference type="KEGG" id="alti:ALE3EI_0192"/>
<protein>
    <submittedName>
        <fullName evidence="2">Uncharacterized protein</fullName>
    </submittedName>
</protein>
<accession>A0A7G8PR16</accession>
<evidence type="ECO:0000313" key="2">
    <source>
        <dbReference type="EMBL" id="QNJ96782.1"/>
    </source>
</evidence>
<keyword evidence="1" id="KW-1133">Transmembrane helix</keyword>
<sequence length="70" mass="8068">MKNYTFQLLVITCITALLGFTGLEYPGDTFVRIIFLISFIGLLISCLDSVLISRKTRNLKLKEQRQDVRE</sequence>
<keyword evidence="1" id="KW-0812">Transmembrane</keyword>
<organism evidence="2 3">
    <name type="scientific">Constantimarinum furrinae</name>
    <dbReference type="NCBI Taxonomy" id="2562285"/>
    <lineage>
        <taxon>Bacteria</taxon>
        <taxon>Pseudomonadati</taxon>
        <taxon>Bacteroidota</taxon>
        <taxon>Flavobacteriia</taxon>
        <taxon>Flavobacteriales</taxon>
        <taxon>Flavobacteriaceae</taxon>
        <taxon>Altibacter/Constantimarinum group</taxon>
        <taxon>Constantimarinum</taxon>
    </lineage>
</organism>
<keyword evidence="3" id="KW-1185">Reference proteome</keyword>
<reference evidence="2 3" key="1">
    <citation type="submission" date="2020-04" db="EMBL/GenBank/DDBJ databases">
        <title>Genome sequence of Altibacter aquimarinus strain ALE3EI.</title>
        <authorList>
            <person name="Oh H.-M."/>
            <person name="Jang D."/>
        </authorList>
    </citation>
    <scope>NUCLEOTIDE SEQUENCE [LARGE SCALE GENOMIC DNA]</scope>
    <source>
        <strain evidence="2 3">ALE3EI</strain>
    </source>
</reference>
<dbReference type="EMBL" id="CP052909">
    <property type="protein sequence ID" value="QNJ96782.1"/>
    <property type="molecule type" value="Genomic_DNA"/>
</dbReference>
<evidence type="ECO:0000313" key="3">
    <source>
        <dbReference type="Proteomes" id="UP000515514"/>
    </source>
</evidence>
<feature type="transmembrane region" description="Helical" evidence="1">
    <location>
        <begin position="32"/>
        <end position="52"/>
    </location>
</feature>